<accession>A0A0A9HY00</accession>
<sequence>MVHVLWIYYFRVLFHKATIFPLYRILYSWTHMLAVCTQIRDRIADMWVRVDDMWIREYEIQYEEKNGSFVKRYLKVMVDL</sequence>
<proteinExistence type="predicted"/>
<dbReference type="AlphaFoldDB" id="A0A0A9HY00"/>
<evidence type="ECO:0000313" key="1">
    <source>
        <dbReference type="EMBL" id="JAE37803.1"/>
    </source>
</evidence>
<protein>
    <submittedName>
        <fullName evidence="1">Uncharacterized protein</fullName>
    </submittedName>
</protein>
<reference evidence="1" key="1">
    <citation type="submission" date="2014-09" db="EMBL/GenBank/DDBJ databases">
        <authorList>
            <person name="Magalhaes I.L.F."/>
            <person name="Oliveira U."/>
            <person name="Santos F.R."/>
            <person name="Vidigal T.H.D.A."/>
            <person name="Brescovit A.D."/>
            <person name="Santos A.J."/>
        </authorList>
    </citation>
    <scope>NUCLEOTIDE SEQUENCE</scope>
    <source>
        <tissue evidence="1">Shoot tissue taken approximately 20 cm above the soil surface</tissue>
    </source>
</reference>
<name>A0A0A9HY00_ARUDO</name>
<organism evidence="1">
    <name type="scientific">Arundo donax</name>
    <name type="common">Giant reed</name>
    <name type="synonym">Donax arundinaceus</name>
    <dbReference type="NCBI Taxonomy" id="35708"/>
    <lineage>
        <taxon>Eukaryota</taxon>
        <taxon>Viridiplantae</taxon>
        <taxon>Streptophyta</taxon>
        <taxon>Embryophyta</taxon>
        <taxon>Tracheophyta</taxon>
        <taxon>Spermatophyta</taxon>
        <taxon>Magnoliopsida</taxon>
        <taxon>Liliopsida</taxon>
        <taxon>Poales</taxon>
        <taxon>Poaceae</taxon>
        <taxon>PACMAD clade</taxon>
        <taxon>Arundinoideae</taxon>
        <taxon>Arundineae</taxon>
        <taxon>Arundo</taxon>
    </lineage>
</organism>
<reference evidence="1" key="2">
    <citation type="journal article" date="2015" name="Data Brief">
        <title>Shoot transcriptome of the giant reed, Arundo donax.</title>
        <authorList>
            <person name="Barrero R.A."/>
            <person name="Guerrero F.D."/>
            <person name="Moolhuijzen P."/>
            <person name="Goolsby J.A."/>
            <person name="Tidwell J."/>
            <person name="Bellgard S.E."/>
            <person name="Bellgard M.I."/>
        </authorList>
    </citation>
    <scope>NUCLEOTIDE SEQUENCE</scope>
    <source>
        <tissue evidence="1">Shoot tissue taken approximately 20 cm above the soil surface</tissue>
    </source>
</reference>
<dbReference type="EMBL" id="GBRH01160093">
    <property type="protein sequence ID" value="JAE37803.1"/>
    <property type="molecule type" value="Transcribed_RNA"/>
</dbReference>